<keyword evidence="3" id="KW-1185">Reference proteome</keyword>
<feature type="compositionally biased region" description="Basic residues" evidence="1">
    <location>
        <begin position="76"/>
        <end position="86"/>
    </location>
</feature>
<sequence>MYHFPNQQLYHHNNHNPYQQQCPINIEDTKLQTLNTISEAQYRQVIPQNLESNALLHIENTIELPPLQPEVTESVKKKKTAPKKTRSQVEHGDVSKKAVKKPSVDTSNFSIEERLVAAVWVHERKYTSNTINKQLPKRRVKPPPRKNLPSAPPPPPAAPPAPHTHYVMHAVHSHGYT</sequence>
<evidence type="ECO:0000256" key="1">
    <source>
        <dbReference type="SAM" id="MobiDB-lite"/>
    </source>
</evidence>
<feature type="compositionally biased region" description="Basic and acidic residues" evidence="1">
    <location>
        <begin position="87"/>
        <end position="96"/>
    </location>
</feature>
<comment type="caution">
    <text evidence="2">The sequence shown here is derived from an EMBL/GenBank/DDBJ whole genome shotgun (WGS) entry which is preliminary data.</text>
</comment>
<dbReference type="EMBL" id="JTDY01005622">
    <property type="protein sequence ID" value="KOB66819.1"/>
    <property type="molecule type" value="Genomic_DNA"/>
</dbReference>
<dbReference type="Proteomes" id="UP000037510">
    <property type="component" value="Unassembled WGS sequence"/>
</dbReference>
<gene>
    <name evidence="2" type="ORF">OBRU01_14662</name>
</gene>
<feature type="compositionally biased region" description="Pro residues" evidence="1">
    <location>
        <begin position="150"/>
        <end position="162"/>
    </location>
</feature>
<accession>A0A0L7KUX4</accession>
<name>A0A0L7KUX4_OPEBR</name>
<protein>
    <submittedName>
        <fullName evidence="2">Uncharacterized protein</fullName>
    </submittedName>
</protein>
<dbReference type="AlphaFoldDB" id="A0A0L7KUX4"/>
<evidence type="ECO:0000313" key="3">
    <source>
        <dbReference type="Proteomes" id="UP000037510"/>
    </source>
</evidence>
<proteinExistence type="predicted"/>
<evidence type="ECO:0000313" key="2">
    <source>
        <dbReference type="EMBL" id="KOB66819.1"/>
    </source>
</evidence>
<feature type="region of interest" description="Disordered" evidence="1">
    <location>
        <begin position="69"/>
        <end position="105"/>
    </location>
</feature>
<feature type="compositionally biased region" description="Basic residues" evidence="1">
    <location>
        <begin position="135"/>
        <end position="144"/>
    </location>
</feature>
<reference evidence="2 3" key="1">
    <citation type="journal article" date="2015" name="Genome Biol. Evol.">
        <title>The genome of winter moth (Operophtera brumata) provides a genomic perspective on sexual dimorphism and phenology.</title>
        <authorList>
            <person name="Derks M.F."/>
            <person name="Smit S."/>
            <person name="Salis L."/>
            <person name="Schijlen E."/>
            <person name="Bossers A."/>
            <person name="Mateman C."/>
            <person name="Pijl A.S."/>
            <person name="de Ridder D."/>
            <person name="Groenen M.A."/>
            <person name="Visser M.E."/>
            <person name="Megens H.J."/>
        </authorList>
    </citation>
    <scope>NUCLEOTIDE SEQUENCE [LARGE SCALE GENOMIC DNA]</scope>
    <source>
        <strain evidence="2">WM2013NL</strain>
        <tissue evidence="2">Head and thorax</tissue>
    </source>
</reference>
<organism evidence="2 3">
    <name type="scientific">Operophtera brumata</name>
    <name type="common">Winter moth</name>
    <name type="synonym">Phalaena brumata</name>
    <dbReference type="NCBI Taxonomy" id="104452"/>
    <lineage>
        <taxon>Eukaryota</taxon>
        <taxon>Metazoa</taxon>
        <taxon>Ecdysozoa</taxon>
        <taxon>Arthropoda</taxon>
        <taxon>Hexapoda</taxon>
        <taxon>Insecta</taxon>
        <taxon>Pterygota</taxon>
        <taxon>Neoptera</taxon>
        <taxon>Endopterygota</taxon>
        <taxon>Lepidoptera</taxon>
        <taxon>Glossata</taxon>
        <taxon>Ditrysia</taxon>
        <taxon>Geometroidea</taxon>
        <taxon>Geometridae</taxon>
        <taxon>Larentiinae</taxon>
        <taxon>Operophtera</taxon>
    </lineage>
</organism>
<feature type="region of interest" description="Disordered" evidence="1">
    <location>
        <begin position="130"/>
        <end position="164"/>
    </location>
</feature>